<dbReference type="Gene3D" id="2.40.160.20">
    <property type="match status" value="1"/>
</dbReference>
<evidence type="ECO:0000313" key="4">
    <source>
        <dbReference type="Proteomes" id="UP001557465"/>
    </source>
</evidence>
<dbReference type="PANTHER" id="PTHR36920">
    <property type="match status" value="1"/>
</dbReference>
<dbReference type="EMBL" id="JBFRYC010000009">
    <property type="protein sequence ID" value="MEX1662799.1"/>
    <property type="molecule type" value="Genomic_DNA"/>
</dbReference>
<proteinExistence type="inferred from homology"/>
<name>A0ABV3TPV9_9RHOB</name>
<keyword evidence="4" id="KW-1185">Reference proteome</keyword>
<evidence type="ECO:0000313" key="3">
    <source>
        <dbReference type="EMBL" id="MEX1662799.1"/>
    </source>
</evidence>
<accession>A0ABV3TPV9</accession>
<gene>
    <name evidence="3" type="ORF">AB4874_14255</name>
</gene>
<dbReference type="Proteomes" id="UP001557465">
    <property type="component" value="Unassembled WGS sequence"/>
</dbReference>
<reference evidence="3 4" key="1">
    <citation type="journal article" date="2011" name="Int. J. Syst. Evol. Microbiol.">
        <title>Zhongshania antarctica gen. nov., sp. nov. and Zhongshania guokunii sp. nov., gammaproteobacteria respectively isolated from coastal attached (fast) ice and surface seawater of the Antarctic.</title>
        <authorList>
            <person name="Li H.J."/>
            <person name="Zhang X.Y."/>
            <person name="Chen C.X."/>
            <person name="Zhang Y.J."/>
            <person name="Gao Z.M."/>
            <person name="Yu Y."/>
            <person name="Chen X.L."/>
            <person name="Chen B."/>
            <person name="Zhang Y.Z."/>
        </authorList>
    </citation>
    <scope>NUCLEOTIDE SEQUENCE [LARGE SCALE GENOMIC DNA]</scope>
    <source>
        <strain evidence="3 4">15-R06ZXC-3</strain>
    </source>
</reference>
<protein>
    <submittedName>
        <fullName evidence="3">OmpW family outer membrane protein</fullName>
    </submittedName>
</protein>
<comment type="caution">
    <text evidence="3">The sequence shown here is derived from an EMBL/GenBank/DDBJ whole genome shotgun (WGS) entry which is preliminary data.</text>
</comment>
<evidence type="ECO:0000256" key="1">
    <source>
        <dbReference type="ARBA" id="ARBA00009330"/>
    </source>
</evidence>
<dbReference type="SUPFAM" id="SSF56925">
    <property type="entry name" value="OMPA-like"/>
    <property type="match status" value="1"/>
</dbReference>
<feature type="signal peptide" evidence="2">
    <location>
        <begin position="1"/>
        <end position="23"/>
    </location>
</feature>
<dbReference type="RefSeq" id="WP_295536383.1">
    <property type="nucleotide sequence ID" value="NZ_JBFRYC010000009.1"/>
</dbReference>
<feature type="chain" id="PRO_5045964935" evidence="2">
    <location>
        <begin position="24"/>
        <end position="206"/>
    </location>
</feature>
<sequence>MKHSILSLPLLVATAMIAAPALAQQAGDITLGFGLHEVMPKSDNGTLTGGLNVDVGNSARPTFTAEYFVRDNIGIELLAALPFKHSVNIDGLGKVGTVKHLPPVLSLQYHFATGTALTPFVGAGVNYTGFFSEKTTGALAGDNLKLGDSWGLALHAGFDYKISEHGALRTDIRWIDINSDVKLNGTKIGTVEIDPVVVGVAYIYKF</sequence>
<evidence type="ECO:0000256" key="2">
    <source>
        <dbReference type="SAM" id="SignalP"/>
    </source>
</evidence>
<dbReference type="PANTHER" id="PTHR36920:SF1">
    <property type="entry name" value="OUTER MEMBRANE PROTEIN W"/>
    <property type="match status" value="1"/>
</dbReference>
<organism evidence="3 4">
    <name type="scientific">Thioclava arctica</name>
    <dbReference type="NCBI Taxonomy" id="3238301"/>
    <lineage>
        <taxon>Bacteria</taxon>
        <taxon>Pseudomonadati</taxon>
        <taxon>Pseudomonadota</taxon>
        <taxon>Alphaproteobacteria</taxon>
        <taxon>Rhodobacterales</taxon>
        <taxon>Paracoccaceae</taxon>
        <taxon>Thioclava</taxon>
    </lineage>
</organism>
<dbReference type="InterPro" id="IPR005618">
    <property type="entry name" value="OMPW"/>
</dbReference>
<dbReference type="InterPro" id="IPR011250">
    <property type="entry name" value="OMP/PagP_B-barrel"/>
</dbReference>
<comment type="similarity">
    <text evidence="1">Belongs to the OmpW/AlkL family.</text>
</comment>
<dbReference type="Pfam" id="PF03922">
    <property type="entry name" value="OmpW"/>
    <property type="match status" value="1"/>
</dbReference>
<keyword evidence="2" id="KW-0732">Signal</keyword>